<dbReference type="GO" id="GO:0005737">
    <property type="term" value="C:cytoplasm"/>
    <property type="evidence" value="ECO:0007669"/>
    <property type="project" value="TreeGrafter"/>
</dbReference>
<proteinExistence type="inferred from homology"/>
<evidence type="ECO:0000313" key="9">
    <source>
        <dbReference type="EMBL" id="KAF3322729.1"/>
    </source>
</evidence>
<dbReference type="PANTHER" id="PTHR13058:SF19">
    <property type="entry name" value="LD40940P"/>
    <property type="match status" value="1"/>
</dbReference>
<evidence type="ECO:0000259" key="8">
    <source>
        <dbReference type="SMART" id="SM00479"/>
    </source>
</evidence>
<evidence type="ECO:0000256" key="4">
    <source>
        <dbReference type="ARBA" id="ARBA00022801"/>
    </source>
</evidence>
<keyword evidence="2" id="KW-0540">Nuclease</keyword>
<dbReference type="GO" id="GO:0006308">
    <property type="term" value="P:DNA catabolic process"/>
    <property type="evidence" value="ECO:0007669"/>
    <property type="project" value="TreeGrafter"/>
</dbReference>
<evidence type="ECO:0000256" key="3">
    <source>
        <dbReference type="ARBA" id="ARBA00022723"/>
    </source>
</evidence>
<dbReference type="Gene3D" id="3.30.420.10">
    <property type="entry name" value="Ribonuclease H-like superfamily/Ribonuclease H"/>
    <property type="match status" value="1"/>
</dbReference>
<dbReference type="InterPro" id="IPR036397">
    <property type="entry name" value="RNaseH_sf"/>
</dbReference>
<keyword evidence="4" id="KW-0378">Hydrolase</keyword>
<dbReference type="OrthoDB" id="10250935at2759"/>
<dbReference type="InterPro" id="IPR013520">
    <property type="entry name" value="Ribonucl_H"/>
</dbReference>
<dbReference type="InterPro" id="IPR012337">
    <property type="entry name" value="RNaseH-like_sf"/>
</dbReference>
<dbReference type="Pfam" id="PF00929">
    <property type="entry name" value="RNase_T"/>
    <property type="match status" value="1"/>
</dbReference>
<feature type="domain" description="Exonuclease" evidence="8">
    <location>
        <begin position="92"/>
        <end position="269"/>
    </location>
</feature>
<dbReference type="AlphaFoldDB" id="A0A833QPG1"/>
<evidence type="ECO:0000256" key="2">
    <source>
        <dbReference type="ARBA" id="ARBA00022722"/>
    </source>
</evidence>
<evidence type="ECO:0000256" key="1">
    <source>
        <dbReference type="ARBA" id="ARBA00001946"/>
    </source>
</evidence>
<dbReference type="PANTHER" id="PTHR13058">
    <property type="entry name" value="THREE PRIME REPAIR EXONUCLEASE 1, 2"/>
    <property type="match status" value="1"/>
</dbReference>
<reference evidence="9" key="1">
    <citation type="submission" date="2020-01" db="EMBL/GenBank/DDBJ databases">
        <title>Genome sequence of Kobresia littledalei, the first chromosome-level genome in the family Cyperaceae.</title>
        <authorList>
            <person name="Qu G."/>
        </authorList>
    </citation>
    <scope>NUCLEOTIDE SEQUENCE</scope>
    <source>
        <strain evidence="9">C.B.Clarke</strain>
        <tissue evidence="9">Leaf</tissue>
    </source>
</reference>
<keyword evidence="5" id="KW-0269">Exonuclease</keyword>
<comment type="similarity">
    <text evidence="7">Belongs to the exonuclease superfamily. TREX family.</text>
</comment>
<evidence type="ECO:0000256" key="6">
    <source>
        <dbReference type="ARBA" id="ARBA00022842"/>
    </source>
</evidence>
<sequence length="285" mass="32386">MSFIFFRNSRHLRNCLLIGANIRLLGIYSNKFISNQCIVFPLSTYCEVTRRLPQTITRFALKEPKISYQDSDPIHLYQEKKHGGGTIDQTATILVLDLGTTGVNSTKDQITEIAIRDLKGGPDSTFHTLVNPELPLKNHKTNQILMKSNVPRVKEVIASLVKWVKSRQTGSKPVVLVAHNGHCFDFPFLVRAFHQNGYRVPEDWIFFDSLPFARQLRHPDGTKLEKGNHKLNDLVTFCNVVPERSAHKAMVDVNALSSVLQQMTFVLNLTITDLVKRAFTPSRYL</sequence>
<keyword evidence="3" id="KW-0479">Metal-binding</keyword>
<dbReference type="EMBL" id="SWLB01000024">
    <property type="protein sequence ID" value="KAF3322729.1"/>
    <property type="molecule type" value="Genomic_DNA"/>
</dbReference>
<dbReference type="SMART" id="SM00479">
    <property type="entry name" value="EXOIII"/>
    <property type="match status" value="1"/>
</dbReference>
<dbReference type="SUPFAM" id="SSF53098">
    <property type="entry name" value="Ribonuclease H-like"/>
    <property type="match status" value="1"/>
</dbReference>
<protein>
    <recommendedName>
        <fullName evidence="8">Exonuclease domain-containing protein</fullName>
    </recommendedName>
</protein>
<keyword evidence="6" id="KW-0460">Magnesium</keyword>
<keyword evidence="10" id="KW-1185">Reference proteome</keyword>
<gene>
    <name evidence="9" type="ORF">FCM35_KLT12718</name>
</gene>
<dbReference type="CDD" id="cd06127">
    <property type="entry name" value="DEDDh"/>
    <property type="match status" value="1"/>
</dbReference>
<evidence type="ECO:0000256" key="7">
    <source>
        <dbReference type="ARBA" id="ARBA00025769"/>
    </source>
</evidence>
<organism evidence="9 10">
    <name type="scientific">Carex littledalei</name>
    <dbReference type="NCBI Taxonomy" id="544730"/>
    <lineage>
        <taxon>Eukaryota</taxon>
        <taxon>Viridiplantae</taxon>
        <taxon>Streptophyta</taxon>
        <taxon>Embryophyta</taxon>
        <taxon>Tracheophyta</taxon>
        <taxon>Spermatophyta</taxon>
        <taxon>Magnoliopsida</taxon>
        <taxon>Liliopsida</taxon>
        <taxon>Poales</taxon>
        <taxon>Cyperaceae</taxon>
        <taxon>Cyperoideae</taxon>
        <taxon>Cariceae</taxon>
        <taxon>Carex</taxon>
        <taxon>Carex subgen. Euthyceras</taxon>
    </lineage>
</organism>
<dbReference type="GO" id="GO:0008296">
    <property type="term" value="F:3'-5'-DNA exonuclease activity"/>
    <property type="evidence" value="ECO:0007669"/>
    <property type="project" value="TreeGrafter"/>
</dbReference>
<dbReference type="GO" id="GO:0046872">
    <property type="term" value="F:metal ion binding"/>
    <property type="evidence" value="ECO:0007669"/>
    <property type="project" value="UniProtKB-KW"/>
</dbReference>
<dbReference type="InterPro" id="IPR040393">
    <property type="entry name" value="TREX1/2"/>
</dbReference>
<evidence type="ECO:0000313" key="10">
    <source>
        <dbReference type="Proteomes" id="UP000623129"/>
    </source>
</evidence>
<comment type="caution">
    <text evidence="9">The sequence shown here is derived from an EMBL/GenBank/DDBJ whole genome shotgun (WGS) entry which is preliminary data.</text>
</comment>
<name>A0A833QPG1_9POAL</name>
<evidence type="ECO:0000256" key="5">
    <source>
        <dbReference type="ARBA" id="ARBA00022839"/>
    </source>
</evidence>
<dbReference type="GO" id="GO:0003676">
    <property type="term" value="F:nucleic acid binding"/>
    <property type="evidence" value="ECO:0007669"/>
    <property type="project" value="InterPro"/>
</dbReference>
<comment type="cofactor">
    <cofactor evidence="1">
        <name>Mg(2+)</name>
        <dbReference type="ChEBI" id="CHEBI:18420"/>
    </cofactor>
</comment>
<accession>A0A833QPG1</accession>
<dbReference type="Proteomes" id="UP000623129">
    <property type="component" value="Unassembled WGS sequence"/>
</dbReference>